<reference evidence="18 19" key="1">
    <citation type="journal article" date="2014" name="Int. J. Syst. Evol. Microbiol.">
        <title>Complete genome sequence of Corynebacterium casei LMG S-19264T (=DSM 44701T), isolated from a smear-ripened cheese.</title>
        <authorList>
            <consortium name="US DOE Joint Genome Institute (JGI-PGF)"/>
            <person name="Walter F."/>
            <person name="Albersmeier A."/>
            <person name="Kalinowski J."/>
            <person name="Ruckert C."/>
        </authorList>
    </citation>
    <scope>NUCLEOTIDE SEQUENCE [LARGE SCALE GENOMIC DNA]</scope>
    <source>
        <strain evidence="18 19">CGMCC 1.15896</strain>
    </source>
</reference>
<accession>A0A916RH77</accession>
<proteinExistence type="inferred from homology"/>
<dbReference type="EMBL" id="BMKB01000004">
    <property type="protein sequence ID" value="GGA56030.1"/>
    <property type="molecule type" value="Genomic_DNA"/>
</dbReference>
<evidence type="ECO:0000313" key="18">
    <source>
        <dbReference type="EMBL" id="GGA56030.1"/>
    </source>
</evidence>
<comment type="caution">
    <text evidence="18">The sequence shown here is derived from an EMBL/GenBank/DDBJ whole genome shotgun (WGS) entry which is preliminary data.</text>
</comment>
<evidence type="ECO:0000256" key="15">
    <source>
        <dbReference type="PROSITE-ProRule" id="PRU01319"/>
    </source>
</evidence>
<evidence type="ECO:0000256" key="9">
    <source>
        <dbReference type="ARBA" id="ARBA00022722"/>
    </source>
</evidence>
<keyword evidence="9 14" id="KW-0540">Nuclease</keyword>
<protein>
    <recommendedName>
        <fullName evidence="7 14">Ribonuclease HII</fullName>
        <shortName evidence="14">RNase HII</shortName>
        <ecNumber evidence="6 14">3.1.26.4</ecNumber>
    </recommendedName>
</protein>
<dbReference type="InterPro" id="IPR001352">
    <property type="entry name" value="RNase_HII/HIII"/>
</dbReference>
<dbReference type="InterPro" id="IPR024567">
    <property type="entry name" value="RNase_HII/HIII_dom"/>
</dbReference>
<keyword evidence="8 14" id="KW-0963">Cytoplasm</keyword>
<evidence type="ECO:0000256" key="10">
    <source>
        <dbReference type="ARBA" id="ARBA00022723"/>
    </source>
</evidence>
<dbReference type="InterPro" id="IPR036397">
    <property type="entry name" value="RNaseH_sf"/>
</dbReference>
<dbReference type="GO" id="GO:0032299">
    <property type="term" value="C:ribonuclease H2 complex"/>
    <property type="evidence" value="ECO:0007669"/>
    <property type="project" value="TreeGrafter"/>
</dbReference>
<evidence type="ECO:0000313" key="19">
    <source>
        <dbReference type="Proteomes" id="UP000596977"/>
    </source>
</evidence>
<dbReference type="Pfam" id="PF01351">
    <property type="entry name" value="RNase_HII"/>
    <property type="match status" value="1"/>
</dbReference>
<dbReference type="AlphaFoldDB" id="A0A916RH77"/>
<dbReference type="Proteomes" id="UP000596977">
    <property type="component" value="Unassembled WGS sequence"/>
</dbReference>
<feature type="binding site" evidence="14 15">
    <location>
        <position position="50"/>
    </location>
    <ligand>
        <name>a divalent metal cation</name>
        <dbReference type="ChEBI" id="CHEBI:60240"/>
    </ligand>
</feature>
<dbReference type="GO" id="GO:0006298">
    <property type="term" value="P:mismatch repair"/>
    <property type="evidence" value="ECO:0007669"/>
    <property type="project" value="TreeGrafter"/>
</dbReference>
<comment type="function">
    <text evidence="3 14 16">Endonuclease that specifically degrades the RNA of RNA-DNA hybrids.</text>
</comment>
<evidence type="ECO:0000256" key="1">
    <source>
        <dbReference type="ARBA" id="ARBA00000077"/>
    </source>
</evidence>
<dbReference type="PANTHER" id="PTHR10954:SF18">
    <property type="entry name" value="RIBONUCLEASE HII"/>
    <property type="match status" value="1"/>
</dbReference>
<evidence type="ECO:0000259" key="17">
    <source>
        <dbReference type="PROSITE" id="PS51975"/>
    </source>
</evidence>
<dbReference type="GO" id="GO:0003723">
    <property type="term" value="F:RNA binding"/>
    <property type="evidence" value="ECO:0007669"/>
    <property type="project" value="UniProtKB-UniRule"/>
</dbReference>
<evidence type="ECO:0000256" key="3">
    <source>
        <dbReference type="ARBA" id="ARBA00004065"/>
    </source>
</evidence>
<comment type="cofactor">
    <cofactor evidence="14 15">
        <name>Mn(2+)</name>
        <dbReference type="ChEBI" id="CHEBI:29035"/>
    </cofactor>
    <cofactor evidence="14 15">
        <name>Mg(2+)</name>
        <dbReference type="ChEBI" id="CHEBI:18420"/>
    </cofactor>
    <text evidence="14 15">Manganese or magnesium. Binds 1 divalent metal ion per monomer in the absence of substrate. May bind a second metal ion after substrate binding.</text>
</comment>
<evidence type="ECO:0000256" key="7">
    <source>
        <dbReference type="ARBA" id="ARBA00019179"/>
    </source>
</evidence>
<dbReference type="PROSITE" id="PS51975">
    <property type="entry name" value="RNASE_H_2"/>
    <property type="match status" value="1"/>
</dbReference>
<organism evidence="18 19">
    <name type="scientific">Pelagibacterium lentulum</name>
    <dbReference type="NCBI Taxonomy" id="2029865"/>
    <lineage>
        <taxon>Bacteria</taxon>
        <taxon>Pseudomonadati</taxon>
        <taxon>Pseudomonadota</taxon>
        <taxon>Alphaproteobacteria</taxon>
        <taxon>Hyphomicrobiales</taxon>
        <taxon>Devosiaceae</taxon>
        <taxon>Pelagibacterium</taxon>
    </lineage>
</organism>
<dbReference type="CDD" id="cd07182">
    <property type="entry name" value="RNase_HII_bacteria_HII_like"/>
    <property type="match status" value="1"/>
</dbReference>
<sequence length="228" mass="23804">MGLFFAAKIGTLAIMARPDSEMTIATPLPDLALEAAAQECGHVRVAGVDEAGRGPLAGAVVAAAVVLDPANIPAGLNDSKKLTEARREVIFLEIMEKAQVGFCAAPVSVIDNLNIRGATLWAMTQAVAALPFSPDLALIDGRDVPPGLPCKGEAVIGGDARSLSIAAASIVAKVMRDRMCGVIHQSFPQYGFAKHKGYGTAFHLEALNAHGPSELHRTSFAPVRAAMR</sequence>
<dbReference type="GO" id="GO:0030145">
    <property type="term" value="F:manganese ion binding"/>
    <property type="evidence" value="ECO:0007669"/>
    <property type="project" value="UniProtKB-UniRule"/>
</dbReference>
<dbReference type="GO" id="GO:0005737">
    <property type="term" value="C:cytoplasm"/>
    <property type="evidence" value="ECO:0007669"/>
    <property type="project" value="UniProtKB-SubCell"/>
</dbReference>
<keyword evidence="11 14" id="KW-0255">Endonuclease</keyword>
<keyword evidence="19" id="KW-1185">Reference proteome</keyword>
<dbReference type="NCBIfam" id="NF000595">
    <property type="entry name" value="PRK00015.1-3"/>
    <property type="match status" value="1"/>
</dbReference>
<dbReference type="PANTHER" id="PTHR10954">
    <property type="entry name" value="RIBONUCLEASE H2 SUBUNIT A"/>
    <property type="match status" value="1"/>
</dbReference>
<keyword evidence="13 14" id="KW-0464">Manganese</keyword>
<feature type="binding site" evidence="14 15">
    <location>
        <position position="49"/>
    </location>
    <ligand>
        <name>a divalent metal cation</name>
        <dbReference type="ChEBI" id="CHEBI:60240"/>
    </ligand>
</feature>
<dbReference type="GO" id="GO:0043137">
    <property type="term" value="P:DNA replication, removal of RNA primer"/>
    <property type="evidence" value="ECO:0007669"/>
    <property type="project" value="TreeGrafter"/>
</dbReference>
<evidence type="ECO:0000256" key="14">
    <source>
        <dbReference type="HAMAP-Rule" id="MF_00052"/>
    </source>
</evidence>
<feature type="binding site" evidence="14 15">
    <location>
        <position position="140"/>
    </location>
    <ligand>
        <name>a divalent metal cation</name>
        <dbReference type="ChEBI" id="CHEBI:60240"/>
    </ligand>
</feature>
<evidence type="ECO:0000256" key="16">
    <source>
        <dbReference type="RuleBase" id="RU003515"/>
    </source>
</evidence>
<evidence type="ECO:0000256" key="12">
    <source>
        <dbReference type="ARBA" id="ARBA00022801"/>
    </source>
</evidence>
<dbReference type="InterPro" id="IPR012337">
    <property type="entry name" value="RNaseH-like_sf"/>
</dbReference>
<comment type="cofactor">
    <cofactor evidence="2">
        <name>Mg(2+)</name>
        <dbReference type="ChEBI" id="CHEBI:18420"/>
    </cofactor>
</comment>
<evidence type="ECO:0000256" key="4">
    <source>
        <dbReference type="ARBA" id="ARBA00004496"/>
    </source>
</evidence>
<keyword evidence="10 14" id="KW-0479">Metal-binding</keyword>
<comment type="catalytic activity">
    <reaction evidence="1 14 15 16">
        <text>Endonucleolytic cleavage to 5'-phosphomonoester.</text>
        <dbReference type="EC" id="3.1.26.4"/>
    </reaction>
</comment>
<evidence type="ECO:0000256" key="6">
    <source>
        <dbReference type="ARBA" id="ARBA00012180"/>
    </source>
</evidence>
<name>A0A916RH77_9HYPH</name>
<feature type="domain" description="RNase H type-2" evidence="17">
    <location>
        <begin position="43"/>
        <end position="228"/>
    </location>
</feature>
<gene>
    <name evidence="14 18" type="primary">rnhB</name>
    <name evidence="18" type="ORF">GCM10011499_27690</name>
</gene>
<dbReference type="GO" id="GO:0004523">
    <property type="term" value="F:RNA-DNA hybrid ribonuclease activity"/>
    <property type="evidence" value="ECO:0007669"/>
    <property type="project" value="UniProtKB-UniRule"/>
</dbReference>
<dbReference type="HAMAP" id="MF_00052_B">
    <property type="entry name" value="RNase_HII_B"/>
    <property type="match status" value="1"/>
</dbReference>
<dbReference type="EC" id="3.1.26.4" evidence="6 14"/>
<keyword evidence="12 14" id="KW-0378">Hydrolase</keyword>
<comment type="subcellular location">
    <subcellularLocation>
        <location evidence="4 14">Cytoplasm</location>
    </subcellularLocation>
</comment>
<evidence type="ECO:0000256" key="13">
    <source>
        <dbReference type="ARBA" id="ARBA00023211"/>
    </source>
</evidence>
<dbReference type="InterPro" id="IPR022898">
    <property type="entry name" value="RNase_HII"/>
</dbReference>
<dbReference type="Gene3D" id="3.30.420.10">
    <property type="entry name" value="Ribonuclease H-like superfamily/Ribonuclease H"/>
    <property type="match status" value="1"/>
</dbReference>
<evidence type="ECO:0000256" key="11">
    <source>
        <dbReference type="ARBA" id="ARBA00022759"/>
    </source>
</evidence>
<dbReference type="SUPFAM" id="SSF53098">
    <property type="entry name" value="Ribonuclease H-like"/>
    <property type="match status" value="1"/>
</dbReference>
<evidence type="ECO:0000256" key="5">
    <source>
        <dbReference type="ARBA" id="ARBA00007383"/>
    </source>
</evidence>
<evidence type="ECO:0000256" key="2">
    <source>
        <dbReference type="ARBA" id="ARBA00001946"/>
    </source>
</evidence>
<evidence type="ECO:0000256" key="8">
    <source>
        <dbReference type="ARBA" id="ARBA00022490"/>
    </source>
</evidence>
<comment type="similarity">
    <text evidence="5 14 16">Belongs to the RNase HII family.</text>
</comment>